<dbReference type="GO" id="GO:0005829">
    <property type="term" value="C:cytosol"/>
    <property type="evidence" value="ECO:0007669"/>
    <property type="project" value="TreeGrafter"/>
</dbReference>
<proteinExistence type="inferred from homology"/>
<keyword evidence="6 12" id="KW-0808">Transferase</keyword>
<dbReference type="UniPathway" id="UPA00050">
    <property type="reaction ID" value="UER00461"/>
</dbReference>
<dbReference type="HOGENOM" id="CLU_009116_3_0_7"/>
<dbReference type="GO" id="GO:0009090">
    <property type="term" value="P:homoserine biosynthetic process"/>
    <property type="evidence" value="ECO:0007669"/>
    <property type="project" value="TreeGrafter"/>
</dbReference>
<evidence type="ECO:0000256" key="12">
    <source>
        <dbReference type="RuleBase" id="RU003448"/>
    </source>
</evidence>
<evidence type="ECO:0000256" key="8">
    <source>
        <dbReference type="ARBA" id="ARBA00022777"/>
    </source>
</evidence>
<dbReference type="EC" id="2.7.2.4" evidence="12"/>
<evidence type="ECO:0000256" key="3">
    <source>
        <dbReference type="ARBA" id="ARBA00005139"/>
    </source>
</evidence>
<evidence type="ECO:0000256" key="5">
    <source>
        <dbReference type="ARBA" id="ARBA00022605"/>
    </source>
</evidence>
<dbReference type="PANTHER" id="PTHR21499:SF3">
    <property type="entry name" value="ASPARTOKINASE"/>
    <property type="match status" value="1"/>
</dbReference>
<keyword evidence="8 12" id="KW-0418">Kinase</keyword>
<dbReference type="NCBIfam" id="TIGR00657">
    <property type="entry name" value="asp_kinases"/>
    <property type="match status" value="1"/>
</dbReference>
<dbReference type="SUPFAM" id="SSF53633">
    <property type="entry name" value="Carbamate kinase-like"/>
    <property type="match status" value="1"/>
</dbReference>
<dbReference type="UniPathway" id="UPA00034">
    <property type="reaction ID" value="UER00015"/>
</dbReference>
<dbReference type="UniPathway" id="UPA00051">
    <property type="reaction ID" value="UER00462"/>
</dbReference>
<evidence type="ECO:0000256" key="10">
    <source>
        <dbReference type="ARBA" id="ARBA00023154"/>
    </source>
</evidence>
<comment type="pathway">
    <text evidence="2 13">Amino-acid biosynthesis; L-methionine biosynthesis via de novo pathway; L-homoserine from L-aspartate: step 1/3.</text>
</comment>
<dbReference type="InterPro" id="IPR001048">
    <property type="entry name" value="Asp/Glu/Uridylate_kinase"/>
</dbReference>
<comment type="pathway">
    <text evidence="3 13">Amino-acid biosynthesis; L-threonine biosynthesis; L-threonine from L-aspartate: step 1/5.</text>
</comment>
<keyword evidence="9" id="KW-0067">ATP-binding</keyword>
<keyword evidence="7" id="KW-0547">Nucleotide-binding</keyword>
<evidence type="ECO:0000256" key="2">
    <source>
        <dbReference type="ARBA" id="ARBA00004986"/>
    </source>
</evidence>
<comment type="catalytic activity">
    <reaction evidence="11 12">
        <text>L-aspartate + ATP = 4-phospho-L-aspartate + ADP</text>
        <dbReference type="Rhea" id="RHEA:23776"/>
        <dbReference type="ChEBI" id="CHEBI:29991"/>
        <dbReference type="ChEBI" id="CHEBI:30616"/>
        <dbReference type="ChEBI" id="CHEBI:57535"/>
        <dbReference type="ChEBI" id="CHEBI:456216"/>
        <dbReference type="EC" id="2.7.2.4"/>
    </reaction>
</comment>
<keyword evidence="16" id="KW-1185">Reference proteome</keyword>
<dbReference type="CDD" id="cd04261">
    <property type="entry name" value="AAK_AKii-LysC-BS"/>
    <property type="match status" value="1"/>
</dbReference>
<evidence type="ECO:0000256" key="1">
    <source>
        <dbReference type="ARBA" id="ARBA00004766"/>
    </source>
</evidence>
<organism evidence="15 16">
    <name type="scientific">Entotheonella factor</name>
    <dbReference type="NCBI Taxonomy" id="1429438"/>
    <lineage>
        <taxon>Bacteria</taxon>
        <taxon>Pseudomonadati</taxon>
        <taxon>Nitrospinota/Tectimicrobiota group</taxon>
        <taxon>Candidatus Tectimicrobiota</taxon>
        <taxon>Candidatus Entotheonellia</taxon>
        <taxon>Candidatus Entotheonellales</taxon>
        <taxon>Candidatus Entotheonellaceae</taxon>
        <taxon>Candidatus Entotheonella</taxon>
    </lineage>
</organism>
<evidence type="ECO:0000256" key="11">
    <source>
        <dbReference type="ARBA" id="ARBA00047872"/>
    </source>
</evidence>
<evidence type="ECO:0000313" key="15">
    <source>
        <dbReference type="EMBL" id="ETW99813.1"/>
    </source>
</evidence>
<comment type="similarity">
    <text evidence="4 12">Belongs to the aspartokinase family.</text>
</comment>
<dbReference type="Pfam" id="PF00696">
    <property type="entry name" value="AA_kinase"/>
    <property type="match status" value="1"/>
</dbReference>
<dbReference type="NCBIfam" id="NF005155">
    <property type="entry name" value="PRK06635.1-4"/>
    <property type="match status" value="1"/>
</dbReference>
<evidence type="ECO:0000259" key="14">
    <source>
        <dbReference type="Pfam" id="PF00696"/>
    </source>
</evidence>
<protein>
    <recommendedName>
        <fullName evidence="12">Aspartokinase</fullName>
        <ecNumber evidence="12">2.7.2.4</ecNumber>
    </recommendedName>
</protein>
<sequence>MSVIVQKYGGTSVGSIERIRAVAERVHRAKQAGHDVVVVVSAMAGETDRLLGLAREVSALPATRELDMLLATGEMVSIALLAIALKEVGCEAASFTGTQGGIVTDEVHSRARIKQITPTRLQDALQDGVVPVVAGFQGMNETQDFTTLGRGGSDLSAVALAAALRADVCEIYTDVDGVYSADPNIVSDARRLARVSYDEMLELARLGAKVLQARSVLFAKKYEVPVVVKSSLVEDSEG</sequence>
<feature type="non-terminal residue" evidence="15">
    <location>
        <position position="238"/>
    </location>
</feature>
<evidence type="ECO:0000256" key="13">
    <source>
        <dbReference type="RuleBase" id="RU004249"/>
    </source>
</evidence>
<comment type="pathway">
    <text evidence="1 13">Amino-acid biosynthesis; L-lysine biosynthesis via DAP pathway; (S)-tetrahydrodipicolinate from L-aspartate: step 1/4.</text>
</comment>
<dbReference type="InterPro" id="IPR018042">
    <property type="entry name" value="Aspartate_kinase_CS"/>
</dbReference>
<keyword evidence="10" id="KW-0457">Lysine biosynthesis</keyword>
<dbReference type="GO" id="GO:0009088">
    <property type="term" value="P:threonine biosynthetic process"/>
    <property type="evidence" value="ECO:0007669"/>
    <property type="project" value="UniProtKB-UniPathway"/>
</dbReference>
<dbReference type="InterPro" id="IPR001341">
    <property type="entry name" value="Asp_kinase"/>
</dbReference>
<gene>
    <name evidence="15" type="ORF">ETSY1_13565</name>
</gene>
<dbReference type="Proteomes" id="UP000019141">
    <property type="component" value="Unassembled WGS sequence"/>
</dbReference>
<dbReference type="InterPro" id="IPR036393">
    <property type="entry name" value="AceGlu_kinase-like_sf"/>
</dbReference>
<evidence type="ECO:0000256" key="9">
    <source>
        <dbReference type="ARBA" id="ARBA00022840"/>
    </source>
</evidence>
<dbReference type="GO" id="GO:0004072">
    <property type="term" value="F:aspartate kinase activity"/>
    <property type="evidence" value="ECO:0007669"/>
    <property type="project" value="UniProtKB-EC"/>
</dbReference>
<dbReference type="EMBL" id="AZHW01000400">
    <property type="protein sequence ID" value="ETW99813.1"/>
    <property type="molecule type" value="Genomic_DNA"/>
</dbReference>
<dbReference type="Gene3D" id="3.40.1160.10">
    <property type="entry name" value="Acetylglutamate kinase-like"/>
    <property type="match status" value="1"/>
</dbReference>
<evidence type="ECO:0000256" key="6">
    <source>
        <dbReference type="ARBA" id="ARBA00022679"/>
    </source>
</evidence>
<dbReference type="InterPro" id="IPR041740">
    <property type="entry name" value="AKii-LysC-BS"/>
</dbReference>
<reference evidence="15 16" key="1">
    <citation type="journal article" date="2014" name="Nature">
        <title>An environmental bacterial taxon with a large and distinct metabolic repertoire.</title>
        <authorList>
            <person name="Wilson M.C."/>
            <person name="Mori T."/>
            <person name="Ruckert C."/>
            <person name="Uria A.R."/>
            <person name="Helf M.J."/>
            <person name="Takada K."/>
            <person name="Gernert C."/>
            <person name="Steffens U.A."/>
            <person name="Heycke N."/>
            <person name="Schmitt S."/>
            <person name="Rinke C."/>
            <person name="Helfrich E.J."/>
            <person name="Brachmann A.O."/>
            <person name="Gurgui C."/>
            <person name="Wakimoto T."/>
            <person name="Kracht M."/>
            <person name="Crusemann M."/>
            <person name="Hentschel U."/>
            <person name="Abe I."/>
            <person name="Matsunaga S."/>
            <person name="Kalinowski J."/>
            <person name="Takeyama H."/>
            <person name="Piel J."/>
        </authorList>
    </citation>
    <scope>NUCLEOTIDE SEQUENCE [LARGE SCALE GENOMIC DNA]</scope>
    <source>
        <strain evidence="16">TSY1</strain>
    </source>
</reference>
<dbReference type="GO" id="GO:0005524">
    <property type="term" value="F:ATP binding"/>
    <property type="evidence" value="ECO:0007669"/>
    <property type="project" value="UniProtKB-KW"/>
</dbReference>
<feature type="domain" description="Aspartate/glutamate/uridylate kinase" evidence="14">
    <location>
        <begin position="3"/>
        <end position="230"/>
    </location>
</feature>
<evidence type="ECO:0000256" key="7">
    <source>
        <dbReference type="ARBA" id="ARBA00022741"/>
    </source>
</evidence>
<comment type="caution">
    <text evidence="15">The sequence shown here is derived from an EMBL/GenBank/DDBJ whole genome shotgun (WGS) entry which is preliminary data.</text>
</comment>
<dbReference type="GO" id="GO:0009089">
    <property type="term" value="P:lysine biosynthetic process via diaminopimelate"/>
    <property type="evidence" value="ECO:0007669"/>
    <property type="project" value="UniProtKB-UniPathway"/>
</dbReference>
<keyword evidence="5 13" id="KW-0028">Amino-acid biosynthesis</keyword>
<dbReference type="PROSITE" id="PS00324">
    <property type="entry name" value="ASPARTOKINASE"/>
    <property type="match status" value="1"/>
</dbReference>
<dbReference type="PANTHER" id="PTHR21499">
    <property type="entry name" value="ASPARTATE KINASE"/>
    <property type="match status" value="1"/>
</dbReference>
<dbReference type="FunFam" id="3.40.1160.10:FF:000002">
    <property type="entry name" value="Aspartokinase"/>
    <property type="match status" value="1"/>
</dbReference>
<name>W4LP35_ENTF1</name>
<dbReference type="AlphaFoldDB" id="W4LP35"/>
<evidence type="ECO:0000313" key="16">
    <source>
        <dbReference type="Proteomes" id="UP000019141"/>
    </source>
</evidence>
<accession>W4LP35</accession>
<evidence type="ECO:0000256" key="4">
    <source>
        <dbReference type="ARBA" id="ARBA00010122"/>
    </source>
</evidence>